<feature type="signal peptide" evidence="1">
    <location>
        <begin position="1"/>
        <end position="29"/>
    </location>
</feature>
<keyword evidence="1" id="KW-0732">Signal</keyword>
<sequence>MSKLSAAISKLSLSTIATTLLLLTPPTTAYFYKYPALFVYKDTNCTDISFSLVYPSLGNCNGGYYDYAGSFQMFNIDAAYTCNGSDSTLMFEMYNSSGSDCGDESDLLFRQPVTEECTVADVESPGPLEMPVWFELGSLLGNCGGMAGTMLFGVGILEGGLETKLYWKCYSSRLNTSVTVHRLSLILSMGCTSVSDSYNELAAAHYYEDL</sequence>
<dbReference type="AlphaFoldDB" id="A0AAJ8BYG4"/>
<dbReference type="KEGG" id="ang:An08g09840"/>
<reference evidence="2" key="1">
    <citation type="submission" date="2025-02" db="EMBL/GenBank/DDBJ databases">
        <authorList>
            <consortium name="NCBI Genome Project"/>
        </authorList>
    </citation>
    <scope>NUCLEOTIDE SEQUENCE</scope>
</reference>
<gene>
    <name evidence="2" type="ORF">An08g09840</name>
</gene>
<feature type="chain" id="PRO_5044855431" evidence="1">
    <location>
        <begin position="30"/>
        <end position="210"/>
    </location>
</feature>
<dbReference type="VEuPathDB" id="FungiDB:An08g09840"/>
<reference evidence="2" key="2">
    <citation type="submission" date="2025-08" db="UniProtKB">
        <authorList>
            <consortium name="RefSeq"/>
        </authorList>
    </citation>
    <scope>IDENTIFICATION</scope>
</reference>
<evidence type="ECO:0000256" key="1">
    <source>
        <dbReference type="SAM" id="SignalP"/>
    </source>
</evidence>
<protein>
    <submittedName>
        <fullName evidence="2">Uncharacterized protein</fullName>
    </submittedName>
</protein>
<dbReference type="RefSeq" id="XP_059606237.1">
    <property type="nucleotide sequence ID" value="XM_059749334.1"/>
</dbReference>
<accession>A0AAJ8BYG4</accession>
<dbReference type="GeneID" id="84591813"/>
<proteinExistence type="predicted"/>
<name>A0AAJ8BYG4_ASPNG</name>
<organism evidence="2">
    <name type="scientific">Aspergillus niger</name>
    <dbReference type="NCBI Taxonomy" id="5061"/>
    <lineage>
        <taxon>Eukaryota</taxon>
        <taxon>Fungi</taxon>
        <taxon>Dikarya</taxon>
        <taxon>Ascomycota</taxon>
        <taxon>Pezizomycotina</taxon>
        <taxon>Eurotiomycetes</taxon>
        <taxon>Eurotiomycetidae</taxon>
        <taxon>Eurotiales</taxon>
        <taxon>Aspergillaceae</taxon>
        <taxon>Aspergillus</taxon>
        <taxon>Aspergillus subgen. Circumdati</taxon>
    </lineage>
</organism>
<evidence type="ECO:0000313" key="2">
    <source>
        <dbReference type="RefSeq" id="XP_059606237.1"/>
    </source>
</evidence>